<sequence length="113" mass="12328">MPYRVKVHFEKPYTAVTVSNGHYPYVDTHGMTLENLNVGTGAMYQISVALINGAGTVVIDATDGADKIRFRYAIPFDCDNDGNIEVPKIAAVSQSDVDKLAEEIEAIKQRIGP</sequence>
<dbReference type="EMBL" id="JACIHU010000013">
    <property type="protein sequence ID" value="MBB4482430.1"/>
    <property type="molecule type" value="Genomic_DNA"/>
</dbReference>
<dbReference type="AlphaFoldDB" id="A0A7W6VDW6"/>
<dbReference type="Proteomes" id="UP000557344">
    <property type="component" value="Unassembled WGS sequence"/>
</dbReference>
<dbReference type="RefSeq" id="WP_183843895.1">
    <property type="nucleotide sequence ID" value="NZ_JACIHU010000013.1"/>
</dbReference>
<accession>A0A7W6VDW6</accession>
<gene>
    <name evidence="1" type="ORF">GGE46_005043</name>
    <name evidence="2" type="ORF">GGE57_005040</name>
</gene>
<organism evidence="1 4">
    <name type="scientific">Rhizobium etli</name>
    <dbReference type="NCBI Taxonomy" id="29449"/>
    <lineage>
        <taxon>Bacteria</taxon>
        <taxon>Pseudomonadati</taxon>
        <taxon>Pseudomonadota</taxon>
        <taxon>Alphaproteobacteria</taxon>
        <taxon>Hyphomicrobiales</taxon>
        <taxon>Rhizobiaceae</taxon>
        <taxon>Rhizobium/Agrobacterium group</taxon>
        <taxon>Rhizobium</taxon>
    </lineage>
</organism>
<reference evidence="3 4" key="1">
    <citation type="submission" date="2020-08" db="EMBL/GenBank/DDBJ databases">
        <title>Genomic Encyclopedia of Type Strains, Phase IV (KMG-V): Genome sequencing to study the core and pangenomes of soil and plant-associated prokaryotes.</title>
        <authorList>
            <person name="Whitman W."/>
        </authorList>
    </citation>
    <scope>NUCLEOTIDE SEQUENCE [LARGE SCALE GENOMIC DNA]</scope>
    <source>
        <strain evidence="1 4">SEMIA 471</strain>
        <strain evidence="2 3">SEMIA 489</strain>
    </source>
</reference>
<evidence type="ECO:0000313" key="2">
    <source>
        <dbReference type="EMBL" id="MBB4538259.1"/>
    </source>
</evidence>
<name>A0A7W6VDW6_RHIET</name>
<evidence type="ECO:0000313" key="3">
    <source>
        <dbReference type="Proteomes" id="UP000523431"/>
    </source>
</evidence>
<protein>
    <submittedName>
        <fullName evidence="1">Uncharacterized protein</fullName>
    </submittedName>
</protein>
<evidence type="ECO:0000313" key="4">
    <source>
        <dbReference type="Proteomes" id="UP000557344"/>
    </source>
</evidence>
<dbReference type="EMBL" id="JACIID010000013">
    <property type="protein sequence ID" value="MBB4538259.1"/>
    <property type="molecule type" value="Genomic_DNA"/>
</dbReference>
<comment type="caution">
    <text evidence="1">The sequence shown here is derived from an EMBL/GenBank/DDBJ whole genome shotgun (WGS) entry which is preliminary data.</text>
</comment>
<dbReference type="Proteomes" id="UP000523431">
    <property type="component" value="Unassembled WGS sequence"/>
</dbReference>
<proteinExistence type="predicted"/>
<evidence type="ECO:0000313" key="1">
    <source>
        <dbReference type="EMBL" id="MBB4482430.1"/>
    </source>
</evidence>